<sequence length="140" mass="15239">MGMAQALASETLFTKIAVSEIFSLKMSKTEALTQALGKSIGVRIKEETEHIEGEVVEIQIDMPLPRSSAARMAKSGKLTLKTTEMERVYDLGTKMIDSLRKETVTSFDAITIDMATGNISKLGRVAATERGCARRLSALN</sequence>
<dbReference type="GO" id="GO:0016887">
    <property type="term" value="F:ATP hydrolysis activity"/>
    <property type="evidence" value="ECO:0007669"/>
    <property type="project" value="RHEA"/>
</dbReference>
<dbReference type="PANTHER" id="PTHR11093">
    <property type="entry name" value="RUVB-RELATED REPTIN AND PONTIN"/>
    <property type="match status" value="1"/>
</dbReference>
<dbReference type="EMBL" id="HG001958">
    <property type="protein sequence ID" value="CDF38709.1"/>
    <property type="molecule type" value="Genomic_DNA"/>
</dbReference>
<evidence type="ECO:0000256" key="1">
    <source>
        <dbReference type="RuleBase" id="RU363048"/>
    </source>
</evidence>
<dbReference type="SUPFAM" id="SSF50249">
    <property type="entry name" value="Nucleic acid-binding proteins"/>
    <property type="match status" value="1"/>
</dbReference>
<keyword evidence="1" id="KW-0378">Hydrolase</keyword>
<dbReference type="RefSeq" id="XP_005718614.1">
    <property type="nucleotide sequence ID" value="XM_005718557.1"/>
</dbReference>
<keyword evidence="1" id="KW-0804">Transcription</keyword>
<dbReference type="GO" id="GO:0003678">
    <property type="term" value="F:DNA helicase activity"/>
    <property type="evidence" value="ECO:0007669"/>
    <property type="project" value="UniProtKB-EC"/>
</dbReference>
<keyword evidence="1" id="KW-0547">Nucleotide-binding</keyword>
<keyword evidence="1" id="KW-0805">Transcription regulation</keyword>
<protein>
    <recommendedName>
        <fullName evidence="1">RuvB-like helicase</fullName>
        <ecNumber evidence="1">3.6.4.12</ecNumber>
    </recommendedName>
</protein>
<gene>
    <name evidence="3" type="ORF">CHC_T00001201001</name>
</gene>
<dbReference type="Gene3D" id="2.40.50.360">
    <property type="entry name" value="RuvB-like helicase, domain II"/>
    <property type="match status" value="1"/>
</dbReference>
<dbReference type="STRING" id="2769.R7QKU7"/>
<evidence type="ECO:0000313" key="4">
    <source>
        <dbReference type="Proteomes" id="UP000012073"/>
    </source>
</evidence>
<dbReference type="InterPro" id="IPR042487">
    <property type="entry name" value="RuvBL1/2_DNA/RNA_bd_dom"/>
</dbReference>
<dbReference type="KEGG" id="ccp:CHC_T00001201001"/>
<dbReference type="Gramene" id="CDF38709">
    <property type="protein sequence ID" value="CDF38709"/>
    <property type="gene ID" value="CHC_T00001201001"/>
</dbReference>
<keyword evidence="1" id="KW-0067">ATP-binding</keyword>
<dbReference type="OrthoDB" id="10060499at2759"/>
<keyword evidence="1" id="KW-0539">Nucleus</keyword>
<dbReference type="InterPro" id="IPR012340">
    <property type="entry name" value="NA-bd_OB-fold"/>
</dbReference>
<keyword evidence="1" id="KW-0347">Helicase</keyword>
<dbReference type="Pfam" id="PF06068">
    <property type="entry name" value="TIP49"/>
    <property type="match status" value="1"/>
</dbReference>
<evidence type="ECO:0000313" key="3">
    <source>
        <dbReference type="EMBL" id="CDF38709.1"/>
    </source>
</evidence>
<dbReference type="GeneID" id="17326334"/>
<feature type="domain" description="TIP49 P-loop" evidence="2">
    <location>
        <begin position="1"/>
        <end position="128"/>
    </location>
</feature>
<evidence type="ECO:0000259" key="2">
    <source>
        <dbReference type="Pfam" id="PF06068"/>
    </source>
</evidence>
<dbReference type="Proteomes" id="UP000012073">
    <property type="component" value="Unassembled WGS sequence"/>
</dbReference>
<dbReference type="InterPro" id="IPR027238">
    <property type="entry name" value="RuvB-like"/>
</dbReference>
<keyword evidence="4" id="KW-1185">Reference proteome</keyword>
<dbReference type="InterPro" id="IPR010339">
    <property type="entry name" value="TIP49_P-loop"/>
</dbReference>
<proteinExistence type="inferred from homology"/>
<comment type="similarity">
    <text evidence="1">Belongs to the RuvB family.</text>
</comment>
<name>R7QKU7_CHOCR</name>
<dbReference type="PhylomeDB" id="R7QKU7"/>
<dbReference type="GO" id="GO:0005524">
    <property type="term" value="F:ATP binding"/>
    <property type="evidence" value="ECO:0007669"/>
    <property type="project" value="UniProtKB-KW"/>
</dbReference>
<comment type="catalytic activity">
    <reaction evidence="1">
        <text>ATP + H2O = ADP + phosphate + H(+)</text>
        <dbReference type="Rhea" id="RHEA:13065"/>
        <dbReference type="ChEBI" id="CHEBI:15377"/>
        <dbReference type="ChEBI" id="CHEBI:15378"/>
        <dbReference type="ChEBI" id="CHEBI:30616"/>
        <dbReference type="ChEBI" id="CHEBI:43474"/>
        <dbReference type="ChEBI" id="CHEBI:456216"/>
        <dbReference type="EC" id="3.6.4.12"/>
    </reaction>
</comment>
<dbReference type="AlphaFoldDB" id="R7QKU7"/>
<dbReference type="EC" id="3.6.4.12" evidence="1"/>
<reference evidence="4" key="1">
    <citation type="journal article" date="2013" name="Proc. Natl. Acad. Sci. U.S.A.">
        <title>Genome structure and metabolic features in the red seaweed Chondrus crispus shed light on evolution of the Archaeplastida.</title>
        <authorList>
            <person name="Collen J."/>
            <person name="Porcel B."/>
            <person name="Carre W."/>
            <person name="Ball S.G."/>
            <person name="Chaparro C."/>
            <person name="Tonon T."/>
            <person name="Barbeyron T."/>
            <person name="Michel G."/>
            <person name="Noel B."/>
            <person name="Valentin K."/>
            <person name="Elias M."/>
            <person name="Artiguenave F."/>
            <person name="Arun A."/>
            <person name="Aury J.M."/>
            <person name="Barbosa-Neto J.F."/>
            <person name="Bothwell J.H."/>
            <person name="Bouget F.Y."/>
            <person name="Brillet L."/>
            <person name="Cabello-Hurtado F."/>
            <person name="Capella-Gutierrez S."/>
            <person name="Charrier B."/>
            <person name="Cladiere L."/>
            <person name="Cock J.M."/>
            <person name="Coelho S.M."/>
            <person name="Colleoni C."/>
            <person name="Czjzek M."/>
            <person name="Da Silva C."/>
            <person name="Delage L."/>
            <person name="Denoeud F."/>
            <person name="Deschamps P."/>
            <person name="Dittami S.M."/>
            <person name="Gabaldon T."/>
            <person name="Gachon C.M."/>
            <person name="Groisillier A."/>
            <person name="Herve C."/>
            <person name="Jabbari K."/>
            <person name="Katinka M."/>
            <person name="Kloareg B."/>
            <person name="Kowalczyk N."/>
            <person name="Labadie K."/>
            <person name="Leblanc C."/>
            <person name="Lopez P.J."/>
            <person name="McLachlan D.H."/>
            <person name="Meslet-Cladiere L."/>
            <person name="Moustafa A."/>
            <person name="Nehr Z."/>
            <person name="Nyvall Collen P."/>
            <person name="Panaud O."/>
            <person name="Partensky F."/>
            <person name="Poulain J."/>
            <person name="Rensing S.A."/>
            <person name="Rousvoal S."/>
            <person name="Samson G."/>
            <person name="Symeonidi A."/>
            <person name="Weissenbach J."/>
            <person name="Zambounis A."/>
            <person name="Wincker P."/>
            <person name="Boyen C."/>
        </authorList>
    </citation>
    <scope>NUCLEOTIDE SEQUENCE [LARGE SCALE GENOMIC DNA]</scope>
    <source>
        <strain evidence="4">cv. Stackhouse</strain>
    </source>
</reference>
<organism evidence="3 4">
    <name type="scientific">Chondrus crispus</name>
    <name type="common">Carrageen Irish moss</name>
    <name type="synonym">Polymorpha crispa</name>
    <dbReference type="NCBI Taxonomy" id="2769"/>
    <lineage>
        <taxon>Eukaryota</taxon>
        <taxon>Rhodophyta</taxon>
        <taxon>Florideophyceae</taxon>
        <taxon>Rhodymeniophycidae</taxon>
        <taxon>Gigartinales</taxon>
        <taxon>Gigartinaceae</taxon>
        <taxon>Chondrus</taxon>
    </lineage>
</organism>
<accession>R7QKU7</accession>